<evidence type="ECO:0000259" key="3">
    <source>
        <dbReference type="Pfam" id="PF18184"/>
    </source>
</evidence>
<keyword evidence="1" id="KW-0812">Transmembrane</keyword>
<dbReference type="Pfam" id="PF18181">
    <property type="entry name" value="SLATT_1"/>
    <property type="match status" value="1"/>
</dbReference>
<gene>
    <name evidence="4" type="ORF">L9W94_09420</name>
</gene>
<dbReference type="AlphaFoldDB" id="A0A9X4EU16"/>
<feature type="transmembrane region" description="Helical" evidence="1">
    <location>
        <begin position="190"/>
        <end position="210"/>
    </location>
</feature>
<protein>
    <submittedName>
        <fullName evidence="4">DUF4231 domain-containing protein</fullName>
    </submittedName>
</protein>
<dbReference type="NCBIfam" id="NF033610">
    <property type="entry name" value="SLATT_3"/>
    <property type="match status" value="1"/>
</dbReference>
<reference evidence="4" key="1">
    <citation type="submission" date="2022-02" db="EMBL/GenBank/DDBJ databases">
        <title>Emergence and expansion in Europe of a Vibrio aestuarianus clonal complex pathogenic for oysters.</title>
        <authorList>
            <person name="Mesnil A."/>
            <person name="Travers M.-A."/>
        </authorList>
    </citation>
    <scope>NUCLEOTIDE SEQUENCE</scope>
    <source>
        <strain evidence="4">19_064_11T1</strain>
    </source>
</reference>
<evidence type="ECO:0000259" key="2">
    <source>
        <dbReference type="Pfam" id="PF18181"/>
    </source>
</evidence>
<feature type="domain" description="SMODS and SLOG-associating 2TM effector" evidence="2">
    <location>
        <begin position="164"/>
        <end position="286"/>
    </location>
</feature>
<dbReference type="Pfam" id="PF18184">
    <property type="entry name" value="SLATT_3"/>
    <property type="match status" value="1"/>
</dbReference>
<feature type="transmembrane region" description="Helical" evidence="1">
    <location>
        <begin position="216"/>
        <end position="235"/>
    </location>
</feature>
<evidence type="ECO:0000256" key="1">
    <source>
        <dbReference type="SAM" id="Phobius"/>
    </source>
</evidence>
<keyword evidence="1" id="KW-0472">Membrane</keyword>
<evidence type="ECO:0000313" key="4">
    <source>
        <dbReference type="EMBL" id="MDE1242364.1"/>
    </source>
</evidence>
<feature type="transmembrane region" description="Helical" evidence="1">
    <location>
        <begin position="26"/>
        <end position="47"/>
    </location>
</feature>
<accession>A0A9X4EU16</accession>
<sequence>MKNISLKYPALFKSADNTSATSQKRFLGLTVFHALVLLVGTLLSINVLPTKEYSMIVAVFYILALVLSYNLGKNRYEKSWYNGRAIAESIKTSTWKYCMRATPYVDDISIQIPNANFRNMLTQIIRSNNELGEIVQAHQSTDEQITTTMQDIRKMNLEDRKAYYLTHRIDEQRQWYATKASYNNKMHNRWFIGLMLTQGCALLCVLLRIAYPEWQYWPTDVFALGAAFIIGWTQIKKHNELSSSYSLTAQEIGIIRGGIEEVVTEEQFSEYVSGAEMAFSREHTQWIARQNY</sequence>
<dbReference type="RefSeq" id="WP_171731223.1">
    <property type="nucleotide sequence ID" value="NZ_JAKNBA010000013.1"/>
</dbReference>
<dbReference type="InterPro" id="IPR040884">
    <property type="entry name" value="SLATT_1"/>
</dbReference>
<comment type="caution">
    <text evidence="4">The sequence shown here is derived from an EMBL/GenBank/DDBJ whole genome shotgun (WGS) entry which is preliminary data.</text>
</comment>
<dbReference type="Proteomes" id="UP001140979">
    <property type="component" value="Unassembled WGS sequence"/>
</dbReference>
<dbReference type="InterPro" id="IPR041116">
    <property type="entry name" value="SLATT_3"/>
</dbReference>
<feature type="transmembrane region" description="Helical" evidence="1">
    <location>
        <begin position="53"/>
        <end position="72"/>
    </location>
</feature>
<keyword evidence="1" id="KW-1133">Transmembrane helix</keyword>
<dbReference type="NCBIfam" id="NF033634">
    <property type="entry name" value="SLATT_1"/>
    <property type="match status" value="1"/>
</dbReference>
<feature type="domain" description="SMODS and SLOG-associating 2TM effector" evidence="3">
    <location>
        <begin position="9"/>
        <end position="161"/>
    </location>
</feature>
<name>A0A9X4EU16_9VIBR</name>
<evidence type="ECO:0000313" key="5">
    <source>
        <dbReference type="Proteomes" id="UP001140979"/>
    </source>
</evidence>
<organism evidence="4 5">
    <name type="scientific">Vibrio aestuarianus</name>
    <dbReference type="NCBI Taxonomy" id="28171"/>
    <lineage>
        <taxon>Bacteria</taxon>
        <taxon>Pseudomonadati</taxon>
        <taxon>Pseudomonadota</taxon>
        <taxon>Gammaproteobacteria</taxon>
        <taxon>Vibrionales</taxon>
        <taxon>Vibrionaceae</taxon>
        <taxon>Vibrio</taxon>
    </lineage>
</organism>
<proteinExistence type="predicted"/>
<dbReference type="EMBL" id="JAKNBA010000013">
    <property type="protein sequence ID" value="MDE1242364.1"/>
    <property type="molecule type" value="Genomic_DNA"/>
</dbReference>